<organism evidence="7 8">
    <name type="scientific">Hominiventricola filiformis</name>
    <dbReference type="NCBI Taxonomy" id="2885352"/>
    <lineage>
        <taxon>Bacteria</taxon>
        <taxon>Bacillati</taxon>
        <taxon>Bacillota</taxon>
        <taxon>Clostridia</taxon>
        <taxon>Lachnospirales</taxon>
        <taxon>Lachnospiraceae</taxon>
        <taxon>Hominiventricola</taxon>
    </lineage>
</organism>
<gene>
    <name evidence="7" type="ORF">LKD36_10360</name>
</gene>
<evidence type="ECO:0000256" key="3">
    <source>
        <dbReference type="ARBA" id="ARBA00023082"/>
    </source>
</evidence>
<reference evidence="7 8" key="1">
    <citation type="submission" date="2021-10" db="EMBL/GenBank/DDBJ databases">
        <title>Anaerobic single-cell dispensing facilitates the cultivation of human gut bacteria.</title>
        <authorList>
            <person name="Afrizal A."/>
        </authorList>
    </citation>
    <scope>NUCLEOTIDE SEQUENCE [LARGE SCALE GENOMIC DNA]</scope>
    <source>
        <strain evidence="7 8">CLA-AA-H276</strain>
    </source>
</reference>
<dbReference type="InterPro" id="IPR007627">
    <property type="entry name" value="RNA_pol_sigma70_r2"/>
</dbReference>
<keyword evidence="8" id="KW-1185">Reference proteome</keyword>
<sequence length="184" mass="21938">MCEDDRRLDDYFEIFKDLIIRYAKSYVGDYYIAEDICQETFIRFGEHQDEIRESSAKFWLMKTAKNIALDYLRKSKNRVPVIDLDTALDMLSEDPFSDVSWILEEKEKSEFLKRALFRMKIEHNNWYEVILMSYVQRMDNISIGNEFGVSAALVSKWKERAHTWLRNAYIKEEQNESGDETSPD</sequence>
<evidence type="ECO:0000256" key="5">
    <source>
        <dbReference type="ARBA" id="ARBA00023163"/>
    </source>
</evidence>
<proteinExistence type="inferred from homology"/>
<dbReference type="PANTHER" id="PTHR43133">
    <property type="entry name" value="RNA POLYMERASE ECF-TYPE SIGMA FACTO"/>
    <property type="match status" value="1"/>
</dbReference>
<dbReference type="AlphaFoldDB" id="A0AAE3A8Y8"/>
<evidence type="ECO:0000256" key="4">
    <source>
        <dbReference type="ARBA" id="ARBA00023125"/>
    </source>
</evidence>
<dbReference type="NCBIfam" id="TIGR02937">
    <property type="entry name" value="sigma70-ECF"/>
    <property type="match status" value="1"/>
</dbReference>
<accession>A0AAE3A8Y8</accession>
<dbReference type="GO" id="GO:0016987">
    <property type="term" value="F:sigma factor activity"/>
    <property type="evidence" value="ECO:0007669"/>
    <property type="project" value="UniProtKB-KW"/>
</dbReference>
<evidence type="ECO:0000313" key="7">
    <source>
        <dbReference type="EMBL" id="MCC2126583.1"/>
    </source>
</evidence>
<keyword evidence="5" id="KW-0804">Transcription</keyword>
<comment type="similarity">
    <text evidence="1">Belongs to the sigma-70 factor family. ECF subfamily.</text>
</comment>
<dbReference type="GO" id="GO:0003677">
    <property type="term" value="F:DNA binding"/>
    <property type="evidence" value="ECO:0007669"/>
    <property type="project" value="UniProtKB-KW"/>
</dbReference>
<dbReference type="InterPro" id="IPR013324">
    <property type="entry name" value="RNA_pol_sigma_r3/r4-like"/>
</dbReference>
<dbReference type="InterPro" id="IPR014284">
    <property type="entry name" value="RNA_pol_sigma-70_dom"/>
</dbReference>
<keyword evidence="4" id="KW-0238">DNA-binding</keyword>
<evidence type="ECO:0000256" key="1">
    <source>
        <dbReference type="ARBA" id="ARBA00010641"/>
    </source>
</evidence>
<dbReference type="InterPro" id="IPR013325">
    <property type="entry name" value="RNA_pol_sigma_r2"/>
</dbReference>
<keyword evidence="3" id="KW-0731">Sigma factor</keyword>
<dbReference type="EMBL" id="JAJEPS010000009">
    <property type="protein sequence ID" value="MCC2126583.1"/>
    <property type="molecule type" value="Genomic_DNA"/>
</dbReference>
<evidence type="ECO:0000256" key="2">
    <source>
        <dbReference type="ARBA" id="ARBA00023015"/>
    </source>
</evidence>
<dbReference type="SUPFAM" id="SSF88946">
    <property type="entry name" value="Sigma2 domain of RNA polymerase sigma factors"/>
    <property type="match status" value="1"/>
</dbReference>
<dbReference type="RefSeq" id="WP_118771107.1">
    <property type="nucleotide sequence ID" value="NZ_JAJEPS010000009.1"/>
</dbReference>
<keyword evidence="2" id="KW-0805">Transcription regulation</keyword>
<comment type="caution">
    <text evidence="7">The sequence shown here is derived from an EMBL/GenBank/DDBJ whole genome shotgun (WGS) entry which is preliminary data.</text>
</comment>
<dbReference type="Pfam" id="PF04542">
    <property type="entry name" value="Sigma70_r2"/>
    <property type="match status" value="1"/>
</dbReference>
<dbReference type="Gene3D" id="1.10.1740.10">
    <property type="match status" value="1"/>
</dbReference>
<feature type="domain" description="RNA polymerase sigma-70 region 2" evidence="6">
    <location>
        <begin position="13"/>
        <end position="76"/>
    </location>
</feature>
<evidence type="ECO:0000259" key="6">
    <source>
        <dbReference type="Pfam" id="PF04542"/>
    </source>
</evidence>
<dbReference type="Proteomes" id="UP001198220">
    <property type="component" value="Unassembled WGS sequence"/>
</dbReference>
<evidence type="ECO:0000313" key="8">
    <source>
        <dbReference type="Proteomes" id="UP001198220"/>
    </source>
</evidence>
<dbReference type="InterPro" id="IPR039425">
    <property type="entry name" value="RNA_pol_sigma-70-like"/>
</dbReference>
<dbReference type="GO" id="GO:0006352">
    <property type="term" value="P:DNA-templated transcription initiation"/>
    <property type="evidence" value="ECO:0007669"/>
    <property type="project" value="InterPro"/>
</dbReference>
<name>A0AAE3A8Y8_9FIRM</name>
<protein>
    <submittedName>
        <fullName evidence="7">Sigma-70 family RNA polymerase sigma factor</fullName>
    </submittedName>
</protein>
<dbReference type="PANTHER" id="PTHR43133:SF8">
    <property type="entry name" value="RNA POLYMERASE SIGMA FACTOR HI_1459-RELATED"/>
    <property type="match status" value="1"/>
</dbReference>
<dbReference type="SUPFAM" id="SSF88659">
    <property type="entry name" value="Sigma3 and sigma4 domains of RNA polymerase sigma factors"/>
    <property type="match status" value="1"/>
</dbReference>